<comment type="caution">
    <text evidence="2">The sequence shown here is derived from an EMBL/GenBank/DDBJ whole genome shotgun (WGS) entry which is preliminary data.</text>
</comment>
<dbReference type="InterPro" id="IPR036291">
    <property type="entry name" value="NAD(P)-bd_dom_sf"/>
</dbReference>
<reference evidence="2" key="1">
    <citation type="submission" date="2020-03" db="EMBL/GenBank/DDBJ databases">
        <title>Draft sequencing of Paenibacilllus sp. S3N08.</title>
        <authorList>
            <person name="Kim D.-U."/>
        </authorList>
    </citation>
    <scope>NUCLEOTIDE SEQUENCE</scope>
    <source>
        <strain evidence="2">S3N08</strain>
    </source>
</reference>
<protein>
    <submittedName>
        <fullName evidence="2">NAD(P)-dependent oxidoreductase</fullName>
    </submittedName>
</protein>
<dbReference type="Pfam" id="PF01370">
    <property type="entry name" value="Epimerase"/>
    <property type="match status" value="1"/>
</dbReference>
<dbReference type="Gene3D" id="3.40.50.720">
    <property type="entry name" value="NAD(P)-binding Rossmann-like Domain"/>
    <property type="match status" value="1"/>
</dbReference>
<dbReference type="RefSeq" id="WP_166145510.1">
    <property type="nucleotide sequence ID" value="NZ_JAAOIW010000001.1"/>
</dbReference>
<evidence type="ECO:0000259" key="1">
    <source>
        <dbReference type="Pfam" id="PF01370"/>
    </source>
</evidence>
<dbReference type="EMBL" id="JAAOIW010000001">
    <property type="protein sequence ID" value="NHN28647.1"/>
    <property type="molecule type" value="Genomic_DNA"/>
</dbReference>
<organism evidence="2 3">
    <name type="scientific">Paenibacillus agricola</name>
    <dbReference type="NCBI Taxonomy" id="2716264"/>
    <lineage>
        <taxon>Bacteria</taxon>
        <taxon>Bacillati</taxon>
        <taxon>Bacillota</taxon>
        <taxon>Bacilli</taxon>
        <taxon>Bacillales</taxon>
        <taxon>Paenibacillaceae</taxon>
        <taxon>Paenibacillus</taxon>
    </lineage>
</organism>
<name>A0ABX0J181_9BACL</name>
<proteinExistence type="predicted"/>
<sequence length="329" mass="35690">MKALLTGATGFLGGRLAERLLGLGWEVTALGRNATLGGLLQTKGARFMQVDLQDQEAVMAACSGQEVVFHSGALSSPWGKYADFYSTNVEGTKHVIAGCFQHGVQRLIHISTPSVYFDFQDRLNITESAPLPTKFANAYAATKRLAELEVEQACNRGLSAAILRPRAIFGPGDSSILPRLIRANASRGVPLIDGGLAWIDLTYVDNVVDALLLCCQAPSDAMGRIYNISNGEPVQLATMLPLLFSELGVPMRIKRLSYQVAYQLAAVMELIANLRPSKPEPLLTRYSVGVLGRSQTLDISAAKQAFGYAPQISVWAGLQAFAQYWRSRQ</sequence>
<dbReference type="InterPro" id="IPR001509">
    <property type="entry name" value="Epimerase_deHydtase"/>
</dbReference>
<accession>A0ABX0J181</accession>
<feature type="domain" description="NAD-dependent epimerase/dehydratase" evidence="1">
    <location>
        <begin position="3"/>
        <end position="228"/>
    </location>
</feature>
<evidence type="ECO:0000313" key="3">
    <source>
        <dbReference type="Proteomes" id="UP001165962"/>
    </source>
</evidence>
<dbReference type="PANTHER" id="PTHR43245:SF24">
    <property type="entry name" value="DEHYDROGENASE"/>
    <property type="match status" value="1"/>
</dbReference>
<evidence type="ECO:0000313" key="2">
    <source>
        <dbReference type="EMBL" id="NHN28647.1"/>
    </source>
</evidence>
<dbReference type="SUPFAM" id="SSF51735">
    <property type="entry name" value="NAD(P)-binding Rossmann-fold domains"/>
    <property type="match status" value="1"/>
</dbReference>
<gene>
    <name evidence="2" type="ORF">G9U52_02245</name>
</gene>
<dbReference type="Proteomes" id="UP001165962">
    <property type="component" value="Unassembled WGS sequence"/>
</dbReference>
<dbReference type="PANTHER" id="PTHR43245">
    <property type="entry name" value="BIFUNCTIONAL POLYMYXIN RESISTANCE PROTEIN ARNA"/>
    <property type="match status" value="1"/>
</dbReference>
<dbReference type="InterPro" id="IPR050177">
    <property type="entry name" value="Lipid_A_modif_metabolic_enz"/>
</dbReference>
<keyword evidence="3" id="KW-1185">Reference proteome</keyword>